<dbReference type="InterPro" id="IPR009003">
    <property type="entry name" value="Peptidase_S1_PA"/>
</dbReference>
<evidence type="ECO:0000256" key="1">
    <source>
        <dbReference type="ARBA" id="ARBA00023157"/>
    </source>
</evidence>
<proteinExistence type="predicted"/>
<dbReference type="Proteomes" id="UP001642540">
    <property type="component" value="Unassembled WGS sequence"/>
</dbReference>
<dbReference type="PANTHER" id="PTHR24253">
    <property type="entry name" value="TRANSMEMBRANE PROTEASE SERINE"/>
    <property type="match status" value="1"/>
</dbReference>
<evidence type="ECO:0000313" key="4">
    <source>
        <dbReference type="EMBL" id="CAL8146220.1"/>
    </source>
</evidence>
<dbReference type="Pfam" id="PF00089">
    <property type="entry name" value="Trypsin"/>
    <property type="match status" value="2"/>
</dbReference>
<feature type="signal peptide" evidence="2">
    <location>
        <begin position="1"/>
        <end position="26"/>
    </location>
</feature>
<protein>
    <recommendedName>
        <fullName evidence="3">Peptidase S1 domain-containing protein</fullName>
    </recommendedName>
</protein>
<dbReference type="SUPFAM" id="SSF50494">
    <property type="entry name" value="Trypsin-like serine proteases"/>
    <property type="match status" value="2"/>
</dbReference>
<dbReference type="Gene3D" id="2.40.10.10">
    <property type="entry name" value="Trypsin-like serine proteases"/>
    <property type="match status" value="2"/>
</dbReference>
<keyword evidence="1" id="KW-1015">Disulfide bond</keyword>
<keyword evidence="2" id="KW-0732">Signal</keyword>
<sequence>MAKSSKFLRAAVASFIILFQLANINCQQCNGKHGPQGQCGYGTSEVWRILKNGQRSITACCHPMADVEEKMEITAMAEGCSPTPCAPKFVPDACTILPNYVVKGKSLVYEATFRENCSNSRHPSGYTAYCSRPGLGSGDSGGPAICRDSDGEPVLCGITSFSIGGTECIKEQDGNYCYPGVFVKVSNFKDWAKQKVPEGQDEDTIIDSPLYGRPTSAPHQVRVTSVTGKSCGGTLIQPDLVVTAAHCITHDEMTLLRGIKVKTTQGQIMELAGSPAVMTEFKNLPKPNIPAENTKRGVKRVVMDENFY</sequence>
<feature type="chain" id="PRO_5046414760" description="Peptidase S1 domain-containing protein" evidence="2">
    <location>
        <begin position="27"/>
        <end position="308"/>
    </location>
</feature>
<gene>
    <name evidence="4" type="ORF">ODALV1_LOCUS30744</name>
</gene>
<keyword evidence="5" id="KW-1185">Reference proteome</keyword>
<dbReference type="InterPro" id="IPR043504">
    <property type="entry name" value="Peptidase_S1_PA_chymotrypsin"/>
</dbReference>
<name>A0ABP1S8J0_9HEXA</name>
<dbReference type="EMBL" id="CAXLJM020000164">
    <property type="protein sequence ID" value="CAL8146220.1"/>
    <property type="molecule type" value="Genomic_DNA"/>
</dbReference>
<feature type="domain" description="Peptidase S1" evidence="3">
    <location>
        <begin position="213"/>
        <end position="266"/>
    </location>
</feature>
<evidence type="ECO:0000259" key="3">
    <source>
        <dbReference type="Pfam" id="PF00089"/>
    </source>
</evidence>
<organism evidence="4 5">
    <name type="scientific">Orchesella dallaii</name>
    <dbReference type="NCBI Taxonomy" id="48710"/>
    <lineage>
        <taxon>Eukaryota</taxon>
        <taxon>Metazoa</taxon>
        <taxon>Ecdysozoa</taxon>
        <taxon>Arthropoda</taxon>
        <taxon>Hexapoda</taxon>
        <taxon>Collembola</taxon>
        <taxon>Entomobryomorpha</taxon>
        <taxon>Entomobryoidea</taxon>
        <taxon>Orchesellidae</taxon>
        <taxon>Orchesellinae</taxon>
        <taxon>Orchesella</taxon>
    </lineage>
</organism>
<evidence type="ECO:0000256" key="2">
    <source>
        <dbReference type="SAM" id="SignalP"/>
    </source>
</evidence>
<accession>A0ABP1S8J0</accession>
<evidence type="ECO:0000313" key="5">
    <source>
        <dbReference type="Proteomes" id="UP001642540"/>
    </source>
</evidence>
<reference evidence="4 5" key="1">
    <citation type="submission" date="2024-08" db="EMBL/GenBank/DDBJ databases">
        <authorList>
            <person name="Cucini C."/>
            <person name="Frati F."/>
        </authorList>
    </citation>
    <scope>NUCLEOTIDE SEQUENCE [LARGE SCALE GENOMIC DNA]</scope>
</reference>
<dbReference type="PANTHER" id="PTHR24253:SF153">
    <property type="entry name" value="SERINE PROTEASE HEPSIN"/>
    <property type="match status" value="1"/>
</dbReference>
<dbReference type="InterPro" id="IPR001254">
    <property type="entry name" value="Trypsin_dom"/>
</dbReference>
<feature type="domain" description="Peptidase S1" evidence="3">
    <location>
        <begin position="114"/>
        <end position="191"/>
    </location>
</feature>
<comment type="caution">
    <text evidence="4">The sequence shown here is derived from an EMBL/GenBank/DDBJ whole genome shotgun (WGS) entry which is preliminary data.</text>
</comment>